<accession>A0A8D8RJN5</accession>
<name>A0A8D8RJN5_9HEMI</name>
<evidence type="ECO:0000313" key="1">
    <source>
        <dbReference type="EMBL" id="CAG6650902.1"/>
    </source>
</evidence>
<sequence>MVSNMTSKNTNKDYIFFLAEYQQTLLSNKDRHGYLDVKVWLSSDVRRVIPIGLRRHFLRASAFVWAILSAVQTKKSRRAYSALLFENTNNSELRIVKDHNKTWLRPRVIII</sequence>
<proteinExistence type="predicted"/>
<reference evidence="1" key="1">
    <citation type="submission" date="2021-05" db="EMBL/GenBank/DDBJ databases">
        <authorList>
            <person name="Alioto T."/>
            <person name="Alioto T."/>
            <person name="Gomez Garrido J."/>
        </authorList>
    </citation>
    <scope>NUCLEOTIDE SEQUENCE</scope>
</reference>
<protein>
    <submittedName>
        <fullName evidence="1">Uncharacterized protein</fullName>
    </submittedName>
</protein>
<dbReference type="EMBL" id="HBUF01164495">
    <property type="protein sequence ID" value="CAG6650902.1"/>
    <property type="molecule type" value="Transcribed_RNA"/>
</dbReference>
<organism evidence="1">
    <name type="scientific">Cacopsylla melanoneura</name>
    <dbReference type="NCBI Taxonomy" id="428564"/>
    <lineage>
        <taxon>Eukaryota</taxon>
        <taxon>Metazoa</taxon>
        <taxon>Ecdysozoa</taxon>
        <taxon>Arthropoda</taxon>
        <taxon>Hexapoda</taxon>
        <taxon>Insecta</taxon>
        <taxon>Pterygota</taxon>
        <taxon>Neoptera</taxon>
        <taxon>Paraneoptera</taxon>
        <taxon>Hemiptera</taxon>
        <taxon>Sternorrhyncha</taxon>
        <taxon>Psylloidea</taxon>
        <taxon>Psyllidae</taxon>
        <taxon>Psyllinae</taxon>
        <taxon>Cacopsylla</taxon>
    </lineage>
</organism>
<dbReference type="AlphaFoldDB" id="A0A8D8RJN5"/>